<dbReference type="Proteomes" id="UP000053831">
    <property type="component" value="Unassembled WGS sequence"/>
</dbReference>
<evidence type="ECO:0000313" key="4">
    <source>
        <dbReference type="EMBL" id="KOS22729.1"/>
    </source>
</evidence>
<dbReference type="STRING" id="150374.A0A0N0RU64"/>
<evidence type="ECO:0000259" key="3">
    <source>
        <dbReference type="Pfam" id="PF08547"/>
    </source>
</evidence>
<dbReference type="InterPro" id="IPR039131">
    <property type="entry name" value="NDUFAF1"/>
</dbReference>
<feature type="compositionally biased region" description="Acidic residues" evidence="2">
    <location>
        <begin position="64"/>
        <end position="73"/>
    </location>
</feature>
<feature type="domain" description="NADH:ubiquinone oxidoreductase intermediate-associated protein 30" evidence="3">
    <location>
        <begin position="19"/>
        <end position="224"/>
    </location>
</feature>
<protein>
    <recommendedName>
        <fullName evidence="3">NADH:ubiquinone oxidoreductase intermediate-associated protein 30 domain-containing protein</fullName>
    </recommendedName>
</protein>
<feature type="region of interest" description="Disordered" evidence="2">
    <location>
        <begin position="1"/>
        <end position="94"/>
    </location>
</feature>
<comment type="similarity">
    <text evidence="1">Belongs to the CIA30 family.</text>
</comment>
<dbReference type="AlphaFoldDB" id="A0A0N0RU64"/>
<dbReference type="SUPFAM" id="SSF49785">
    <property type="entry name" value="Galactose-binding domain-like"/>
    <property type="match status" value="1"/>
</dbReference>
<evidence type="ECO:0000313" key="5">
    <source>
        <dbReference type="Proteomes" id="UP000053831"/>
    </source>
</evidence>
<evidence type="ECO:0000256" key="2">
    <source>
        <dbReference type="SAM" id="MobiDB-lite"/>
    </source>
</evidence>
<proteinExistence type="inferred from homology"/>
<dbReference type="OrthoDB" id="426386at2759"/>
<dbReference type="Pfam" id="PF08547">
    <property type="entry name" value="CIA30"/>
    <property type="match status" value="1"/>
</dbReference>
<dbReference type="GO" id="GO:0010257">
    <property type="term" value="P:NADH dehydrogenase complex assembly"/>
    <property type="evidence" value="ECO:0007669"/>
    <property type="project" value="TreeGrafter"/>
</dbReference>
<comment type="caution">
    <text evidence="4">The sequence shown here is derived from an EMBL/GenBank/DDBJ whole genome shotgun (WGS) entry which is preliminary data.</text>
</comment>
<name>A0A0N0RU64_ESCWE</name>
<dbReference type="PANTHER" id="PTHR13194">
    <property type="entry name" value="COMPLEX I INTERMEDIATE-ASSOCIATED PROTEIN 30"/>
    <property type="match status" value="1"/>
</dbReference>
<dbReference type="InterPro" id="IPR008979">
    <property type="entry name" value="Galactose-bd-like_sf"/>
</dbReference>
<organism evidence="4 5">
    <name type="scientific">Escovopsis weberi</name>
    <dbReference type="NCBI Taxonomy" id="150374"/>
    <lineage>
        <taxon>Eukaryota</taxon>
        <taxon>Fungi</taxon>
        <taxon>Dikarya</taxon>
        <taxon>Ascomycota</taxon>
        <taxon>Pezizomycotina</taxon>
        <taxon>Sordariomycetes</taxon>
        <taxon>Hypocreomycetidae</taxon>
        <taxon>Hypocreales</taxon>
        <taxon>Hypocreaceae</taxon>
        <taxon>Escovopsis</taxon>
    </lineage>
</organism>
<sequence length="232" mass="24239">MQGGVSPAAQLPLLPPWDPSEWIASDDTVRGGSSHSHLSVLAGDNKAADDSRAADDSNSKVDADSNEDGDGADIDPGPGSTPPPASTARFHGHLDTHTLGGAGFASQHTRAPLALDLSRYHAGVCVSVVRADAKRYALTLRDRQGPDDAVSWEADFVVGGGGGNGNGSSSVRDVRLPWSAFEATYRGRRCGNAGRPLDVASIRRVGIMMRSFFGEQEGDFDIEIAAISAEGK</sequence>
<dbReference type="EMBL" id="LGSR01000002">
    <property type="protein sequence ID" value="KOS22729.1"/>
    <property type="molecule type" value="Genomic_DNA"/>
</dbReference>
<feature type="compositionally biased region" description="Basic and acidic residues" evidence="2">
    <location>
        <begin position="46"/>
        <end position="63"/>
    </location>
</feature>
<keyword evidence="5" id="KW-1185">Reference proteome</keyword>
<reference evidence="4 5" key="1">
    <citation type="submission" date="2015-07" db="EMBL/GenBank/DDBJ databases">
        <title>The genome of the fungus Escovopsis weberi, a specialized disease agent of ant agriculture.</title>
        <authorList>
            <person name="de Man T.J."/>
            <person name="Stajich J.E."/>
            <person name="Kubicek C.P."/>
            <person name="Chenthamara K."/>
            <person name="Atanasova L."/>
            <person name="Druzhinina I.S."/>
            <person name="Birnbaum S."/>
            <person name="Barribeau S.M."/>
            <person name="Teiling C."/>
            <person name="Suen G."/>
            <person name="Currie C."/>
            <person name="Gerardo N.M."/>
        </authorList>
    </citation>
    <scope>NUCLEOTIDE SEQUENCE [LARGE SCALE GENOMIC DNA]</scope>
</reference>
<accession>A0A0N0RU64</accession>
<dbReference type="InterPro" id="IPR013857">
    <property type="entry name" value="NADH-UbQ_OxRdtase-assoc_prot30"/>
</dbReference>
<dbReference type="PANTHER" id="PTHR13194:SF19">
    <property type="entry name" value="NAD(P)-BINDING ROSSMANN-FOLD SUPERFAMILY PROTEIN"/>
    <property type="match status" value="1"/>
</dbReference>
<gene>
    <name evidence="4" type="ORF">ESCO_003766</name>
</gene>
<dbReference type="GO" id="GO:0051082">
    <property type="term" value="F:unfolded protein binding"/>
    <property type="evidence" value="ECO:0007669"/>
    <property type="project" value="TreeGrafter"/>
</dbReference>
<evidence type="ECO:0000256" key="1">
    <source>
        <dbReference type="ARBA" id="ARBA00007884"/>
    </source>
</evidence>